<dbReference type="Proteomes" id="UP000292052">
    <property type="component" value="Unassembled WGS sequence"/>
</dbReference>
<keyword evidence="3" id="KW-1185">Reference proteome</keyword>
<dbReference type="InterPro" id="IPR004162">
    <property type="entry name" value="SINA-like_animal"/>
</dbReference>
<name>A0A482VN16_ASBVE</name>
<dbReference type="PANTHER" id="PTHR45877:SF2">
    <property type="entry name" value="E3 UBIQUITIN-PROTEIN LIGASE SINA-RELATED"/>
    <property type="match status" value="1"/>
</dbReference>
<dbReference type="GO" id="GO:0006888">
    <property type="term" value="P:endoplasmic reticulum to Golgi vesicle-mediated transport"/>
    <property type="evidence" value="ECO:0007669"/>
    <property type="project" value="InterPro"/>
</dbReference>
<organism evidence="2 3">
    <name type="scientific">Asbolus verrucosus</name>
    <name type="common">Desert ironclad beetle</name>
    <dbReference type="NCBI Taxonomy" id="1661398"/>
    <lineage>
        <taxon>Eukaryota</taxon>
        <taxon>Metazoa</taxon>
        <taxon>Ecdysozoa</taxon>
        <taxon>Arthropoda</taxon>
        <taxon>Hexapoda</taxon>
        <taxon>Insecta</taxon>
        <taxon>Pterygota</taxon>
        <taxon>Neoptera</taxon>
        <taxon>Endopterygota</taxon>
        <taxon>Coleoptera</taxon>
        <taxon>Polyphaga</taxon>
        <taxon>Cucujiformia</taxon>
        <taxon>Tenebrionidae</taxon>
        <taxon>Pimeliinae</taxon>
        <taxon>Asbolus</taxon>
    </lineage>
</organism>
<dbReference type="PANTHER" id="PTHR45877">
    <property type="entry name" value="E3 UBIQUITIN-PROTEIN LIGASE SIAH2"/>
    <property type="match status" value="1"/>
</dbReference>
<evidence type="ECO:0000313" key="2">
    <source>
        <dbReference type="EMBL" id="RZC33849.1"/>
    </source>
</evidence>
<dbReference type="GO" id="GO:0061630">
    <property type="term" value="F:ubiquitin protein ligase activity"/>
    <property type="evidence" value="ECO:0007669"/>
    <property type="project" value="TreeGrafter"/>
</dbReference>
<dbReference type="GO" id="GO:0031624">
    <property type="term" value="F:ubiquitin conjugating enzyme binding"/>
    <property type="evidence" value="ECO:0007669"/>
    <property type="project" value="TreeGrafter"/>
</dbReference>
<dbReference type="InterPro" id="IPR013083">
    <property type="entry name" value="Znf_RING/FYVE/PHD"/>
</dbReference>
<dbReference type="OrthoDB" id="6704469at2759"/>
<dbReference type="AlphaFoldDB" id="A0A482VN16"/>
<sequence length="518" mass="59305">MQPPIPLPLIRDLKCTHCRRFVSCGPVHVAPDSSILCGRCIRFAKRTHRNYAFEALASIFYYPCHFWPQHCNKKLLWNASLDHERNCTFQSSCNVFCSQPGTFFKSERKLPTTGGINFERVPEEALEQLKCAACESYLSNGPVYIMADGKNICHRCSHSNGIPKDAIRNLAYETIATAMIFPCIYRFRGCTVWMKFERDMWEHEHQCPYGKITQRVSKKPSKGGKERGVIETHSGHIWGTITPHSALFAPPKTKNNDGKIVTQELAQIMKKKQKEDEVKSFDSQSVDSLISKASTFDSIGDNISRSMGDNVSRDNISRSQGDNVSRDNISRSLGDNISRSSSRPPTREEDRQYIPYSSSPDGYRPSISAKQSNHHEINRQQKVLRTNDDVANFLDEVPPLPTPPGYNKISFNGYYRENMVQYGRISNFEQYPQMYRYSQQHDNNLHYSASFNNPSPRSSQTPVKRTESLRVGNQELIDELKERNNKKHMKKEDNPYGHCNSLQDIVHIHDEVLANKNL</sequence>
<reference evidence="2 3" key="1">
    <citation type="submission" date="2017-03" db="EMBL/GenBank/DDBJ databases">
        <title>Genome of the blue death feigning beetle - Asbolus verrucosus.</title>
        <authorList>
            <person name="Rider S.D."/>
        </authorList>
    </citation>
    <scope>NUCLEOTIDE SEQUENCE [LARGE SCALE GENOMIC DNA]</scope>
    <source>
        <strain evidence="2">Butters</strain>
        <tissue evidence="2">Head and leg muscle</tissue>
    </source>
</reference>
<feature type="compositionally biased region" description="Polar residues" evidence="1">
    <location>
        <begin position="445"/>
        <end position="463"/>
    </location>
</feature>
<feature type="region of interest" description="Disordered" evidence="1">
    <location>
        <begin position="298"/>
        <end position="378"/>
    </location>
</feature>
<dbReference type="Gene3D" id="3.30.40.10">
    <property type="entry name" value="Zinc/RING finger domain, C3HC4 (zinc finger)"/>
    <property type="match status" value="1"/>
</dbReference>
<evidence type="ECO:0000256" key="1">
    <source>
        <dbReference type="SAM" id="MobiDB-lite"/>
    </source>
</evidence>
<dbReference type="GO" id="GO:0043161">
    <property type="term" value="P:proteasome-mediated ubiquitin-dependent protein catabolic process"/>
    <property type="evidence" value="ECO:0007669"/>
    <property type="project" value="TreeGrafter"/>
</dbReference>
<dbReference type="GO" id="GO:0030127">
    <property type="term" value="C:COPII vesicle coat"/>
    <property type="evidence" value="ECO:0007669"/>
    <property type="project" value="InterPro"/>
</dbReference>
<dbReference type="EMBL" id="QDEB01085082">
    <property type="protein sequence ID" value="RZC33849.1"/>
    <property type="molecule type" value="Genomic_DNA"/>
</dbReference>
<dbReference type="SUPFAM" id="SSF82919">
    <property type="entry name" value="Zn-finger domain of Sec23/24"/>
    <property type="match status" value="1"/>
</dbReference>
<feature type="region of interest" description="Disordered" evidence="1">
    <location>
        <begin position="445"/>
        <end position="466"/>
    </location>
</feature>
<dbReference type="GO" id="GO:0008270">
    <property type="term" value="F:zinc ion binding"/>
    <property type="evidence" value="ECO:0007669"/>
    <property type="project" value="InterPro"/>
</dbReference>
<protein>
    <submittedName>
        <fullName evidence="2">Sina domain containing protein</fullName>
    </submittedName>
</protein>
<accession>A0A482VN16</accession>
<dbReference type="GO" id="GO:0006886">
    <property type="term" value="P:intracellular protein transport"/>
    <property type="evidence" value="ECO:0007669"/>
    <property type="project" value="InterPro"/>
</dbReference>
<dbReference type="InterPro" id="IPR036174">
    <property type="entry name" value="Znf_Sec23_Sec24_sf"/>
</dbReference>
<gene>
    <name evidence="2" type="ORF">BDFB_007882</name>
</gene>
<evidence type="ECO:0000313" key="3">
    <source>
        <dbReference type="Proteomes" id="UP000292052"/>
    </source>
</evidence>
<comment type="caution">
    <text evidence="2">The sequence shown here is derived from an EMBL/GenBank/DDBJ whole genome shotgun (WGS) entry which is preliminary data.</text>
</comment>
<feature type="compositionally biased region" description="Polar residues" evidence="1">
    <location>
        <begin position="298"/>
        <end position="310"/>
    </location>
</feature>
<proteinExistence type="predicted"/>